<feature type="transmembrane region" description="Helical" evidence="5">
    <location>
        <begin position="35"/>
        <end position="56"/>
    </location>
</feature>
<keyword evidence="2 5" id="KW-0812">Transmembrane</keyword>
<sequence>MARLSRSSMSVLAFPIIIIFAGLLGLVFHEQASALGPAITPLLGVVMFFMGMTIALPDLKILATKPHAVILGAIAQYIIMPLAGLGVGVALQLDPILIVGMVVLGSAPGGASSNIVAYLANGNVALSVCTTAVSTLVAPLMTPLLILWLAGSYVDVSFAAMLKQILTIVLIPVLLGVLVRIVAKRLVSRLSSVIPWLSIAALAVVIAGIMAANAQVLASALGMVFVAVVLHNAFGFALGWAAARLARLGYRERRAISVEVGMQNAGLAAALCHQNFEPMSALPSAVATIWHNVAGALLATGFGVVDSHNHRTNQKKERQKIA</sequence>
<keyword evidence="7" id="KW-1185">Reference proteome</keyword>
<gene>
    <name evidence="6" type="ORF">GCM10009824_05190</name>
</gene>
<evidence type="ECO:0000313" key="6">
    <source>
        <dbReference type="EMBL" id="GAA2110528.1"/>
    </source>
</evidence>
<feature type="transmembrane region" description="Helical" evidence="5">
    <location>
        <begin position="220"/>
        <end position="243"/>
    </location>
</feature>
<dbReference type="Gene3D" id="1.20.1530.20">
    <property type="match status" value="1"/>
</dbReference>
<dbReference type="Proteomes" id="UP001500166">
    <property type="component" value="Unassembled WGS sequence"/>
</dbReference>
<feature type="transmembrane region" description="Helical" evidence="5">
    <location>
        <begin position="68"/>
        <end position="90"/>
    </location>
</feature>
<comment type="subcellular location">
    <subcellularLocation>
        <location evidence="1">Membrane</location>
        <topology evidence="1">Multi-pass membrane protein</topology>
    </subcellularLocation>
</comment>
<dbReference type="InterPro" id="IPR002657">
    <property type="entry name" value="BilAc:Na_symport/Acr3"/>
</dbReference>
<dbReference type="PANTHER" id="PTHR10361">
    <property type="entry name" value="SODIUM-BILE ACID COTRANSPORTER"/>
    <property type="match status" value="1"/>
</dbReference>
<dbReference type="InterPro" id="IPR004710">
    <property type="entry name" value="Bilac:Na_transpt"/>
</dbReference>
<organism evidence="6 7">
    <name type="scientific">Kocuria atrinae</name>
    <dbReference type="NCBI Taxonomy" id="592377"/>
    <lineage>
        <taxon>Bacteria</taxon>
        <taxon>Bacillati</taxon>
        <taxon>Actinomycetota</taxon>
        <taxon>Actinomycetes</taxon>
        <taxon>Micrococcales</taxon>
        <taxon>Micrococcaceae</taxon>
        <taxon>Kocuria</taxon>
    </lineage>
</organism>
<dbReference type="EMBL" id="BAAAQA010000003">
    <property type="protein sequence ID" value="GAA2110528.1"/>
    <property type="molecule type" value="Genomic_DNA"/>
</dbReference>
<evidence type="ECO:0000256" key="1">
    <source>
        <dbReference type="ARBA" id="ARBA00004141"/>
    </source>
</evidence>
<name>A0ABN2XFY5_9MICC</name>
<feature type="transmembrane region" description="Helical" evidence="5">
    <location>
        <begin position="12"/>
        <end position="29"/>
    </location>
</feature>
<feature type="transmembrane region" description="Helical" evidence="5">
    <location>
        <begin position="96"/>
        <end position="117"/>
    </location>
</feature>
<feature type="transmembrane region" description="Helical" evidence="5">
    <location>
        <begin position="161"/>
        <end position="181"/>
    </location>
</feature>
<evidence type="ECO:0000256" key="2">
    <source>
        <dbReference type="ARBA" id="ARBA00022692"/>
    </source>
</evidence>
<reference evidence="6 7" key="1">
    <citation type="journal article" date="2019" name="Int. J. Syst. Evol. Microbiol.">
        <title>The Global Catalogue of Microorganisms (GCM) 10K type strain sequencing project: providing services to taxonomists for standard genome sequencing and annotation.</title>
        <authorList>
            <consortium name="The Broad Institute Genomics Platform"/>
            <consortium name="The Broad Institute Genome Sequencing Center for Infectious Disease"/>
            <person name="Wu L."/>
            <person name="Ma J."/>
        </authorList>
    </citation>
    <scope>NUCLEOTIDE SEQUENCE [LARGE SCALE GENOMIC DNA]</scope>
    <source>
        <strain evidence="6 7">JCM 15914</strain>
    </source>
</reference>
<evidence type="ECO:0000256" key="5">
    <source>
        <dbReference type="SAM" id="Phobius"/>
    </source>
</evidence>
<feature type="transmembrane region" description="Helical" evidence="5">
    <location>
        <begin position="193"/>
        <end position="214"/>
    </location>
</feature>
<dbReference type="RefSeq" id="WP_344223506.1">
    <property type="nucleotide sequence ID" value="NZ_BAAAQA010000003.1"/>
</dbReference>
<proteinExistence type="predicted"/>
<dbReference type="PANTHER" id="PTHR10361:SF28">
    <property type="entry name" value="P3 PROTEIN-RELATED"/>
    <property type="match status" value="1"/>
</dbReference>
<evidence type="ECO:0000256" key="3">
    <source>
        <dbReference type="ARBA" id="ARBA00022989"/>
    </source>
</evidence>
<evidence type="ECO:0000256" key="4">
    <source>
        <dbReference type="ARBA" id="ARBA00023136"/>
    </source>
</evidence>
<accession>A0ABN2XFY5</accession>
<protein>
    <submittedName>
        <fullName evidence="6">Bile acid:sodium symporter family protein</fullName>
    </submittedName>
</protein>
<keyword evidence="4 5" id="KW-0472">Membrane</keyword>
<dbReference type="Pfam" id="PF01758">
    <property type="entry name" value="SBF"/>
    <property type="match status" value="1"/>
</dbReference>
<feature type="transmembrane region" description="Helical" evidence="5">
    <location>
        <begin position="124"/>
        <end position="149"/>
    </location>
</feature>
<comment type="caution">
    <text evidence="6">The sequence shown here is derived from an EMBL/GenBank/DDBJ whole genome shotgun (WGS) entry which is preliminary data.</text>
</comment>
<keyword evidence="3 5" id="KW-1133">Transmembrane helix</keyword>
<dbReference type="InterPro" id="IPR038770">
    <property type="entry name" value="Na+/solute_symporter_sf"/>
</dbReference>
<evidence type="ECO:0000313" key="7">
    <source>
        <dbReference type="Proteomes" id="UP001500166"/>
    </source>
</evidence>